<gene>
    <name evidence="2" type="ORF">Pan241w_10990</name>
</gene>
<organism evidence="2 3">
    <name type="scientific">Gimesia alba</name>
    <dbReference type="NCBI Taxonomy" id="2527973"/>
    <lineage>
        <taxon>Bacteria</taxon>
        <taxon>Pseudomonadati</taxon>
        <taxon>Planctomycetota</taxon>
        <taxon>Planctomycetia</taxon>
        <taxon>Planctomycetales</taxon>
        <taxon>Planctomycetaceae</taxon>
        <taxon>Gimesia</taxon>
    </lineage>
</organism>
<dbReference type="OrthoDB" id="9808993at2"/>
<evidence type="ECO:0000313" key="2">
    <source>
        <dbReference type="EMBL" id="QDT41040.1"/>
    </source>
</evidence>
<dbReference type="RefSeq" id="WP_145211989.1">
    <property type="nucleotide sequence ID" value="NZ_CP036269.1"/>
</dbReference>
<keyword evidence="3" id="KW-1185">Reference proteome</keyword>
<dbReference type="Proteomes" id="UP000317171">
    <property type="component" value="Chromosome"/>
</dbReference>
<evidence type="ECO:0000313" key="3">
    <source>
        <dbReference type="Proteomes" id="UP000317171"/>
    </source>
</evidence>
<evidence type="ECO:0000259" key="1">
    <source>
        <dbReference type="Pfam" id="PF13223"/>
    </source>
</evidence>
<accession>A0A517RAX8</accession>
<sequence length="108" mass="12647">MTVYVDDYEGQFRRMIMCHMMSDESIEELIAMARKIGVNPKWIQHLGIPGKAVHFDICKSYRAKAIKAGAVELCIMTEDEKRNMEWQRVYRAARELNQQYIESQAMTV</sequence>
<dbReference type="AlphaFoldDB" id="A0A517RAX8"/>
<dbReference type="InterPro" id="IPR025109">
    <property type="entry name" value="DUF4031"/>
</dbReference>
<protein>
    <recommendedName>
        <fullName evidence="1">DUF4031 domain-containing protein</fullName>
    </recommendedName>
</protein>
<dbReference type="EMBL" id="CP036269">
    <property type="protein sequence ID" value="QDT41040.1"/>
    <property type="molecule type" value="Genomic_DNA"/>
</dbReference>
<proteinExistence type="predicted"/>
<dbReference type="KEGG" id="gaz:Pan241w_10990"/>
<dbReference type="Pfam" id="PF13223">
    <property type="entry name" value="DUF4031"/>
    <property type="match status" value="1"/>
</dbReference>
<name>A0A517RAX8_9PLAN</name>
<reference evidence="2 3" key="1">
    <citation type="submission" date="2019-02" db="EMBL/GenBank/DDBJ databases">
        <title>Deep-cultivation of Planctomycetes and their phenomic and genomic characterization uncovers novel biology.</title>
        <authorList>
            <person name="Wiegand S."/>
            <person name="Jogler M."/>
            <person name="Boedeker C."/>
            <person name="Pinto D."/>
            <person name="Vollmers J."/>
            <person name="Rivas-Marin E."/>
            <person name="Kohn T."/>
            <person name="Peeters S.H."/>
            <person name="Heuer A."/>
            <person name="Rast P."/>
            <person name="Oberbeckmann S."/>
            <person name="Bunk B."/>
            <person name="Jeske O."/>
            <person name="Meyerdierks A."/>
            <person name="Storesund J.E."/>
            <person name="Kallscheuer N."/>
            <person name="Luecker S."/>
            <person name="Lage O.M."/>
            <person name="Pohl T."/>
            <person name="Merkel B.J."/>
            <person name="Hornburger P."/>
            <person name="Mueller R.-W."/>
            <person name="Bruemmer F."/>
            <person name="Labrenz M."/>
            <person name="Spormann A.M."/>
            <person name="Op den Camp H."/>
            <person name="Overmann J."/>
            <person name="Amann R."/>
            <person name="Jetten M.S.M."/>
            <person name="Mascher T."/>
            <person name="Medema M.H."/>
            <person name="Devos D.P."/>
            <person name="Kaster A.-K."/>
            <person name="Ovreas L."/>
            <person name="Rohde M."/>
            <person name="Galperin M.Y."/>
            <person name="Jogler C."/>
        </authorList>
    </citation>
    <scope>NUCLEOTIDE SEQUENCE [LARGE SCALE GENOMIC DNA]</scope>
    <source>
        <strain evidence="2 3">Pan241w</strain>
    </source>
</reference>
<feature type="domain" description="DUF4031" evidence="1">
    <location>
        <begin position="3"/>
        <end position="73"/>
    </location>
</feature>